<keyword evidence="3" id="KW-1185">Reference proteome</keyword>
<name>A0ABQ7H417_DUNSA</name>
<protein>
    <submittedName>
        <fullName evidence="2">Uncharacterized protein</fullName>
    </submittedName>
</protein>
<feature type="region of interest" description="Disordered" evidence="1">
    <location>
        <begin position="480"/>
        <end position="516"/>
    </location>
</feature>
<evidence type="ECO:0000313" key="2">
    <source>
        <dbReference type="EMBL" id="KAF5841602.1"/>
    </source>
</evidence>
<evidence type="ECO:0000313" key="3">
    <source>
        <dbReference type="Proteomes" id="UP000815325"/>
    </source>
</evidence>
<dbReference type="Pfam" id="PF23410">
    <property type="entry name" value="Beta-prop_VPS8"/>
    <property type="match status" value="1"/>
</dbReference>
<comment type="caution">
    <text evidence="2">The sequence shown here is derived from an EMBL/GenBank/DDBJ whole genome shotgun (WGS) entry which is preliminary data.</text>
</comment>
<feature type="compositionally biased region" description="Gly residues" evidence="1">
    <location>
        <begin position="441"/>
        <end position="459"/>
    </location>
</feature>
<dbReference type="Proteomes" id="UP000815325">
    <property type="component" value="Unassembled WGS sequence"/>
</dbReference>
<proteinExistence type="predicted"/>
<dbReference type="EMBL" id="MU069482">
    <property type="protein sequence ID" value="KAF5841602.1"/>
    <property type="molecule type" value="Genomic_DNA"/>
</dbReference>
<feature type="compositionally biased region" description="Low complexity" evidence="1">
    <location>
        <begin position="67"/>
        <end position="79"/>
    </location>
</feature>
<accession>A0ABQ7H417</accession>
<feature type="compositionally biased region" description="Polar residues" evidence="1">
    <location>
        <begin position="498"/>
        <end position="510"/>
    </location>
</feature>
<dbReference type="InterPro" id="IPR036322">
    <property type="entry name" value="WD40_repeat_dom_sf"/>
</dbReference>
<dbReference type="InterPro" id="IPR015943">
    <property type="entry name" value="WD40/YVTN_repeat-like_dom_sf"/>
</dbReference>
<feature type="compositionally biased region" description="Low complexity" evidence="1">
    <location>
        <begin position="270"/>
        <end position="299"/>
    </location>
</feature>
<feature type="region of interest" description="Disordered" evidence="1">
    <location>
        <begin position="431"/>
        <end position="464"/>
    </location>
</feature>
<feature type="compositionally biased region" description="Polar residues" evidence="1">
    <location>
        <begin position="28"/>
        <end position="39"/>
    </location>
</feature>
<dbReference type="Gene3D" id="2.130.10.10">
    <property type="entry name" value="YVTN repeat-like/Quinoprotein amine dehydrogenase"/>
    <property type="match status" value="1"/>
</dbReference>
<feature type="compositionally biased region" description="Low complexity" evidence="1">
    <location>
        <begin position="431"/>
        <end position="440"/>
    </location>
</feature>
<dbReference type="SUPFAM" id="SSF50978">
    <property type="entry name" value="WD40 repeat-like"/>
    <property type="match status" value="1"/>
</dbReference>
<sequence>MVLQLPAIAATANAATPNFSPATTASSVQAGANSATAQPQLAAHSAHPPNQATSSRGGAVGPTQDHPSTTAPQAPASPPLLLVGERKSEAEAVTAMAFSHVAAPGDAIWLAMGHASGTVVVWDLQKRPARLVATIAGQHNLPVTHVSFFPARSLSHLLLSADRRGRLLVHQLHNNPLLMRTSVASKLVLDGSLGALGCIAHMPLFAIGAHQWSSAAAVLESSQSQTLGSPKPGGTRKGAHRAPEERAHAETASASSPAAGIADGCDEAADAGSSAAREASASMLSQQQQPQQQQQQQQQRGRGLAVSGDSSSQGSAVQPGAIESKSEGACTVGEGVVALCTLEGVRVARFRPSGDLIQLGEVPRPAEMGQAFAGAKGGDKVGVAGQPGHRLSRNGSGGAVGMGLPLAAWAPGSGFSAASGASHIRHSLVMSNKSGRSSSSGSGGKKTGAGAEVPGGGGTTNVAPHTPRVLAAMMEMEGGSEGGLARAGSGTGGMRVTGSGSSLQSVSRTGSAHGEGIGVDNAMASSLLGGGGSMESSSTAAMGVAMVPTSCLAVSWGGAPAVLLYEVPLLGDHRGP</sequence>
<feature type="non-terminal residue" evidence="2">
    <location>
        <position position="576"/>
    </location>
</feature>
<evidence type="ECO:0000256" key="1">
    <source>
        <dbReference type="SAM" id="MobiDB-lite"/>
    </source>
</evidence>
<organism evidence="2 3">
    <name type="scientific">Dunaliella salina</name>
    <name type="common">Green alga</name>
    <name type="synonym">Protococcus salinus</name>
    <dbReference type="NCBI Taxonomy" id="3046"/>
    <lineage>
        <taxon>Eukaryota</taxon>
        <taxon>Viridiplantae</taxon>
        <taxon>Chlorophyta</taxon>
        <taxon>core chlorophytes</taxon>
        <taxon>Chlorophyceae</taxon>
        <taxon>CS clade</taxon>
        <taxon>Chlamydomonadales</taxon>
        <taxon>Dunaliellaceae</taxon>
        <taxon>Dunaliella</taxon>
    </lineage>
</organism>
<reference evidence="2" key="1">
    <citation type="submission" date="2017-08" db="EMBL/GenBank/DDBJ databases">
        <authorList>
            <person name="Polle J.E."/>
            <person name="Barry K."/>
            <person name="Cushman J."/>
            <person name="Schmutz J."/>
            <person name="Tran D."/>
            <person name="Hathwaick L.T."/>
            <person name="Yim W.C."/>
            <person name="Jenkins J."/>
            <person name="Mckie-Krisberg Z.M."/>
            <person name="Prochnik S."/>
            <person name="Lindquist E."/>
            <person name="Dockter R.B."/>
            <person name="Adam C."/>
            <person name="Molina H."/>
            <person name="Bunkerborg J."/>
            <person name="Jin E."/>
            <person name="Buchheim M."/>
            <person name="Magnuson J."/>
        </authorList>
    </citation>
    <scope>NUCLEOTIDE SEQUENCE</scope>
    <source>
        <strain evidence="2">CCAP 19/18</strain>
    </source>
</reference>
<feature type="compositionally biased region" description="Low complexity" evidence="1">
    <location>
        <begin position="17"/>
        <end position="27"/>
    </location>
</feature>
<feature type="region of interest" description="Disordered" evidence="1">
    <location>
        <begin position="223"/>
        <end position="326"/>
    </location>
</feature>
<feature type="region of interest" description="Disordered" evidence="1">
    <location>
        <begin position="17"/>
        <end position="79"/>
    </location>
</feature>
<gene>
    <name evidence="2" type="ORF">DUNSADRAFT_12300</name>
</gene>